<keyword evidence="3" id="KW-1185">Reference proteome</keyword>
<keyword evidence="1" id="KW-0472">Membrane</keyword>
<keyword evidence="1" id="KW-1133">Transmembrane helix</keyword>
<protein>
    <recommendedName>
        <fullName evidence="4">DUF4307 domain-containing protein</fullName>
    </recommendedName>
</protein>
<proteinExistence type="predicted"/>
<dbReference type="Proteomes" id="UP001589783">
    <property type="component" value="Unassembled WGS sequence"/>
</dbReference>
<keyword evidence="1" id="KW-0812">Transmembrane</keyword>
<evidence type="ECO:0008006" key="4">
    <source>
        <dbReference type="Google" id="ProtNLM"/>
    </source>
</evidence>
<evidence type="ECO:0000313" key="3">
    <source>
        <dbReference type="Proteomes" id="UP001589783"/>
    </source>
</evidence>
<comment type="caution">
    <text evidence="2">The sequence shown here is derived from an EMBL/GenBank/DDBJ whole genome shotgun (WGS) entry which is preliminary data.</text>
</comment>
<evidence type="ECO:0000313" key="2">
    <source>
        <dbReference type="EMBL" id="MFC0313729.1"/>
    </source>
</evidence>
<dbReference type="RefSeq" id="WP_382360445.1">
    <property type="nucleotide sequence ID" value="NZ_JBHLWV010000011.1"/>
</dbReference>
<evidence type="ECO:0000256" key="1">
    <source>
        <dbReference type="SAM" id="Phobius"/>
    </source>
</evidence>
<name>A0ABV6H4C2_9ACTN</name>
<feature type="transmembrane region" description="Helical" evidence="1">
    <location>
        <begin position="31"/>
        <end position="56"/>
    </location>
</feature>
<sequence>MNEQPGPSIEYFQPSGPYLPRNRWRRRSDRWVWVVSTVAAVVLAAAAITAVTVGSLRTDTFTATGRVAADCTTRTAVEAPSTDERSPVRILAAATGTLLAQTRLDRFSRERRGTEQVCFLGFQVQRLEVVDGGYLVQIGTLPDRIVTRTALRDGI</sequence>
<accession>A0ABV6H4C2</accession>
<gene>
    <name evidence="2" type="ORF">ACFFJD_02530</name>
</gene>
<reference evidence="2 3" key="1">
    <citation type="submission" date="2024-09" db="EMBL/GenBank/DDBJ databases">
        <authorList>
            <person name="Sun Q."/>
            <person name="Mori K."/>
        </authorList>
    </citation>
    <scope>NUCLEOTIDE SEQUENCE [LARGE SCALE GENOMIC DNA]</scope>
    <source>
        <strain evidence="2 3">CCM 7957</strain>
    </source>
</reference>
<organism evidence="2 3">
    <name type="scientific">Gordonia phosphorivorans</name>
    <dbReference type="NCBI Taxonomy" id="1056982"/>
    <lineage>
        <taxon>Bacteria</taxon>
        <taxon>Bacillati</taxon>
        <taxon>Actinomycetota</taxon>
        <taxon>Actinomycetes</taxon>
        <taxon>Mycobacteriales</taxon>
        <taxon>Gordoniaceae</taxon>
        <taxon>Gordonia</taxon>
    </lineage>
</organism>
<dbReference type="EMBL" id="JBHLWV010000011">
    <property type="protein sequence ID" value="MFC0313729.1"/>
    <property type="molecule type" value="Genomic_DNA"/>
</dbReference>